<accession>A0A9N7UI50</accession>
<sequence>MARGNLPQSHPNANSLPLLIKHSPSTPPCLIPFLSQSTLSRSPCKTAEASTACSMGNRAQTEGSPSRVKNATDHHAQAFFFLFLSRLSPARKAEPRSPHHQPPTPGTGEITLYLLSHKVTVKVWWRASTRQLRRDAGDPEIPPAPRLSPPG</sequence>
<comment type="caution">
    <text evidence="2">The sequence shown here is derived from an EMBL/GenBank/DDBJ whole genome shotgun (WGS) entry which is preliminary data.</text>
</comment>
<protein>
    <submittedName>
        <fullName evidence="2">Uncharacterized protein</fullName>
    </submittedName>
</protein>
<keyword evidence="3" id="KW-1185">Reference proteome</keyword>
<name>A0A9N7UI50_PLEPL</name>
<evidence type="ECO:0000313" key="3">
    <source>
        <dbReference type="Proteomes" id="UP001153269"/>
    </source>
</evidence>
<dbReference type="AlphaFoldDB" id="A0A9N7UI50"/>
<evidence type="ECO:0000313" key="2">
    <source>
        <dbReference type="EMBL" id="CAB1432533.1"/>
    </source>
</evidence>
<dbReference type="Proteomes" id="UP001153269">
    <property type="component" value="Unassembled WGS sequence"/>
</dbReference>
<proteinExistence type="predicted"/>
<dbReference type="EMBL" id="CADEAL010001446">
    <property type="protein sequence ID" value="CAB1432533.1"/>
    <property type="molecule type" value="Genomic_DNA"/>
</dbReference>
<organism evidence="2 3">
    <name type="scientific">Pleuronectes platessa</name>
    <name type="common">European plaice</name>
    <dbReference type="NCBI Taxonomy" id="8262"/>
    <lineage>
        <taxon>Eukaryota</taxon>
        <taxon>Metazoa</taxon>
        <taxon>Chordata</taxon>
        <taxon>Craniata</taxon>
        <taxon>Vertebrata</taxon>
        <taxon>Euteleostomi</taxon>
        <taxon>Actinopterygii</taxon>
        <taxon>Neopterygii</taxon>
        <taxon>Teleostei</taxon>
        <taxon>Neoteleostei</taxon>
        <taxon>Acanthomorphata</taxon>
        <taxon>Carangaria</taxon>
        <taxon>Pleuronectiformes</taxon>
        <taxon>Pleuronectoidei</taxon>
        <taxon>Pleuronectidae</taxon>
        <taxon>Pleuronectes</taxon>
    </lineage>
</organism>
<feature type="region of interest" description="Disordered" evidence="1">
    <location>
        <begin position="132"/>
        <end position="151"/>
    </location>
</feature>
<evidence type="ECO:0000256" key="1">
    <source>
        <dbReference type="SAM" id="MobiDB-lite"/>
    </source>
</evidence>
<feature type="compositionally biased region" description="Pro residues" evidence="1">
    <location>
        <begin position="140"/>
        <end position="151"/>
    </location>
</feature>
<reference evidence="2" key="1">
    <citation type="submission" date="2020-03" db="EMBL/GenBank/DDBJ databases">
        <authorList>
            <person name="Weist P."/>
        </authorList>
    </citation>
    <scope>NUCLEOTIDE SEQUENCE</scope>
</reference>
<gene>
    <name evidence="2" type="ORF">PLEPLA_LOCUS20615</name>
</gene>